<evidence type="ECO:0000313" key="2">
    <source>
        <dbReference type="Proteomes" id="UP000449846"/>
    </source>
</evidence>
<keyword evidence="2" id="KW-1185">Reference proteome</keyword>
<name>A0A844HTT7_9RHOB</name>
<proteinExistence type="predicted"/>
<dbReference type="RefSeq" id="WP_155041695.1">
    <property type="nucleotide sequence ID" value="NZ_WMIG01000019.1"/>
</dbReference>
<reference evidence="1 2" key="1">
    <citation type="submission" date="2019-11" db="EMBL/GenBank/DDBJ databases">
        <authorList>
            <person name="Dong K."/>
        </authorList>
    </citation>
    <scope>NUCLEOTIDE SEQUENCE [LARGE SCALE GENOMIC DNA]</scope>
    <source>
        <strain evidence="1 2">NBRC 112902</strain>
    </source>
</reference>
<sequence length="86" mass="9267">MQPLLQLRGHILARLVMIGQDDDIAPGQRREVGLGEGFTPTGPGHAGIVAKTGRGIGAFLALADQHGFGRFNQQLRQAVERALIRQ</sequence>
<dbReference type="AlphaFoldDB" id="A0A844HTT7"/>
<organism evidence="1 2">
    <name type="scientific">Paracoccus litorisediminis</name>
    <dbReference type="NCBI Taxonomy" id="2006130"/>
    <lineage>
        <taxon>Bacteria</taxon>
        <taxon>Pseudomonadati</taxon>
        <taxon>Pseudomonadota</taxon>
        <taxon>Alphaproteobacteria</taxon>
        <taxon>Rhodobacterales</taxon>
        <taxon>Paracoccaceae</taxon>
        <taxon>Paracoccus</taxon>
    </lineage>
</organism>
<accession>A0A844HTT7</accession>
<dbReference type="Proteomes" id="UP000449846">
    <property type="component" value="Unassembled WGS sequence"/>
</dbReference>
<evidence type="ECO:0000313" key="1">
    <source>
        <dbReference type="EMBL" id="MTH61747.1"/>
    </source>
</evidence>
<comment type="caution">
    <text evidence="1">The sequence shown here is derived from an EMBL/GenBank/DDBJ whole genome shotgun (WGS) entry which is preliminary data.</text>
</comment>
<gene>
    <name evidence="1" type="ORF">GL300_21315</name>
</gene>
<dbReference type="EMBL" id="WMIG01000019">
    <property type="protein sequence ID" value="MTH61747.1"/>
    <property type="molecule type" value="Genomic_DNA"/>
</dbReference>
<protein>
    <submittedName>
        <fullName evidence="1">Uncharacterized protein</fullName>
    </submittedName>
</protein>